<dbReference type="PROSITE" id="PS51184">
    <property type="entry name" value="JMJC"/>
    <property type="match status" value="1"/>
</dbReference>
<evidence type="ECO:0000256" key="1">
    <source>
        <dbReference type="ARBA" id="ARBA00001954"/>
    </source>
</evidence>
<name>A0ABM6T3W9_9ACTN</name>
<dbReference type="SUPFAM" id="SSF51197">
    <property type="entry name" value="Clavaminate synthase-like"/>
    <property type="match status" value="1"/>
</dbReference>
<reference evidence="7 8" key="1">
    <citation type="submission" date="2018-02" db="EMBL/GenBank/DDBJ databases">
        <title>Complete genome sequence of Streptomyces dengpaensis, the producer of angucyclines.</title>
        <authorList>
            <person name="Yumei L."/>
        </authorList>
    </citation>
    <scope>NUCLEOTIDE SEQUENCE [LARGE SCALE GENOMIC DNA]</scope>
    <source>
        <strain evidence="7 8">XZHG99</strain>
        <plasmid evidence="7 8">unnamed2</plasmid>
    </source>
</reference>
<geneLocation type="plasmid" evidence="7 8">
    <name>unnamed2</name>
</geneLocation>
<keyword evidence="2" id="KW-0479">Metal-binding</keyword>
<gene>
    <name evidence="7" type="ORF">C4B68_40580</name>
</gene>
<dbReference type="InterPro" id="IPR039994">
    <property type="entry name" value="NO66-like"/>
</dbReference>
<dbReference type="Pfam" id="PF20514">
    <property type="entry name" value="WHD_ROXA"/>
    <property type="match status" value="1"/>
</dbReference>
<accession>A0ABM6T3W9</accession>
<keyword evidence="7" id="KW-0614">Plasmid</keyword>
<keyword evidence="4" id="KW-0560">Oxidoreductase</keyword>
<feature type="domain" description="JmjC" evidence="6">
    <location>
        <begin position="83"/>
        <end position="240"/>
    </location>
</feature>
<sequence>MTHTSIAACLGGEEFLAQALHREHRHVPGALDVAGIMTWDDLNQILAAHRLEPPRMRLSRDGETLLVGGYTTPVATRRHTVWHRLHPAELHARLKEGASLALDSVDELHPPLARLCEAIERDLRTRVQANLYASWTSTEGFGVHWDDHDTVVVQLEGAKRWRIYGTTRPFPLYRDIEDPGEAPTEPVADLVLWPGDVLYVPRGVWHAVSADQGTRSLHVTCGLQTHTATDLMAWVSEQLLTHEDWRRDLPLLAAPDVQADAVDGMRKRLAELLDDPGLLARYRAAMDGQAVGRMVPSLPYIDGIPVDGGLRVRLTTARAVLEVGEDTVTLSAAGSTFEFAPAAEAVLRPLVDGRTVDLAALADAAGLALEDVVGLVQELVAGQAATVGSLL</sequence>
<dbReference type="EMBL" id="CP026654">
    <property type="protein sequence ID" value="AVH61813.1"/>
    <property type="molecule type" value="Genomic_DNA"/>
</dbReference>
<dbReference type="Proteomes" id="UP000238413">
    <property type="component" value="Plasmid unnamed2"/>
</dbReference>
<dbReference type="Gene3D" id="2.60.120.650">
    <property type="entry name" value="Cupin"/>
    <property type="match status" value="1"/>
</dbReference>
<dbReference type="PANTHER" id="PTHR13096">
    <property type="entry name" value="MINA53 MYC INDUCED NUCLEAR ANTIGEN"/>
    <property type="match status" value="1"/>
</dbReference>
<dbReference type="RefSeq" id="WP_099505637.1">
    <property type="nucleotide sequence ID" value="NZ_CP026654.1"/>
</dbReference>
<keyword evidence="3" id="KW-0223">Dioxygenase</keyword>
<organism evidence="7 8">
    <name type="scientific">Streptomyces dengpaensis</name>
    <dbReference type="NCBI Taxonomy" id="2049881"/>
    <lineage>
        <taxon>Bacteria</taxon>
        <taxon>Bacillati</taxon>
        <taxon>Actinomycetota</taxon>
        <taxon>Actinomycetes</taxon>
        <taxon>Kitasatosporales</taxon>
        <taxon>Streptomycetaceae</taxon>
        <taxon>Streptomyces</taxon>
    </lineage>
</organism>
<evidence type="ECO:0000256" key="3">
    <source>
        <dbReference type="ARBA" id="ARBA00022964"/>
    </source>
</evidence>
<dbReference type="PANTHER" id="PTHR13096:SF8">
    <property type="entry name" value="RIBOSOMAL OXYGENASE 1"/>
    <property type="match status" value="1"/>
</dbReference>
<dbReference type="SMART" id="SM00558">
    <property type="entry name" value="JmjC"/>
    <property type="match status" value="1"/>
</dbReference>
<evidence type="ECO:0000313" key="7">
    <source>
        <dbReference type="EMBL" id="AVH61813.1"/>
    </source>
</evidence>
<proteinExistence type="predicted"/>
<keyword evidence="8" id="KW-1185">Reference proteome</keyword>
<evidence type="ECO:0000259" key="6">
    <source>
        <dbReference type="PROSITE" id="PS51184"/>
    </source>
</evidence>
<comment type="cofactor">
    <cofactor evidence="1">
        <name>Fe(2+)</name>
        <dbReference type="ChEBI" id="CHEBI:29033"/>
    </cofactor>
</comment>
<dbReference type="InterPro" id="IPR003347">
    <property type="entry name" value="JmjC_dom"/>
</dbReference>
<evidence type="ECO:0000313" key="8">
    <source>
        <dbReference type="Proteomes" id="UP000238413"/>
    </source>
</evidence>
<evidence type="ECO:0000256" key="4">
    <source>
        <dbReference type="ARBA" id="ARBA00023002"/>
    </source>
</evidence>
<keyword evidence="5" id="KW-0408">Iron</keyword>
<dbReference type="InterPro" id="IPR046799">
    <property type="entry name" value="ROXA-like_wH"/>
</dbReference>
<dbReference type="Pfam" id="PF08007">
    <property type="entry name" value="JmjC_2"/>
    <property type="match status" value="1"/>
</dbReference>
<evidence type="ECO:0000256" key="2">
    <source>
        <dbReference type="ARBA" id="ARBA00022723"/>
    </source>
</evidence>
<evidence type="ECO:0000256" key="5">
    <source>
        <dbReference type="ARBA" id="ARBA00023004"/>
    </source>
</evidence>
<protein>
    <recommendedName>
        <fullName evidence="6">JmjC domain-containing protein</fullName>
    </recommendedName>
</protein>